<reference evidence="9" key="2">
    <citation type="submission" date="2025-08" db="UniProtKB">
        <authorList>
            <consortium name="RefSeq"/>
        </authorList>
    </citation>
    <scope>IDENTIFICATION</scope>
    <source>
        <tissue evidence="9">Leaf</tissue>
    </source>
</reference>
<feature type="region of interest" description="Disordered" evidence="6">
    <location>
        <begin position="167"/>
        <end position="193"/>
    </location>
</feature>
<dbReference type="PANTHER" id="PTHR11945">
    <property type="entry name" value="MADS BOX PROTEIN"/>
    <property type="match status" value="1"/>
</dbReference>
<evidence type="ECO:0000256" key="4">
    <source>
        <dbReference type="ARBA" id="ARBA00023163"/>
    </source>
</evidence>
<dbReference type="InterPro" id="IPR036879">
    <property type="entry name" value="TF_MADSbox_sf"/>
</dbReference>
<dbReference type="Pfam" id="PF00319">
    <property type="entry name" value="SRF-TF"/>
    <property type="match status" value="1"/>
</dbReference>
<dbReference type="GeneID" id="104753616"/>
<evidence type="ECO:0000313" key="8">
    <source>
        <dbReference type="Proteomes" id="UP000694864"/>
    </source>
</evidence>
<dbReference type="RefSeq" id="XP_010474146.1">
    <property type="nucleotide sequence ID" value="XM_010475844.1"/>
</dbReference>
<gene>
    <name evidence="9" type="primary">LOC104753616</name>
</gene>
<dbReference type="PROSITE" id="PS50066">
    <property type="entry name" value="MADS_BOX_2"/>
    <property type="match status" value="1"/>
</dbReference>
<evidence type="ECO:0000256" key="5">
    <source>
        <dbReference type="ARBA" id="ARBA00023242"/>
    </source>
</evidence>
<dbReference type="InterPro" id="IPR033897">
    <property type="entry name" value="SRF-like_MADS-box"/>
</dbReference>
<dbReference type="CDD" id="cd00266">
    <property type="entry name" value="MADS_SRF_like"/>
    <property type="match status" value="1"/>
</dbReference>
<name>A0ABM0WPF4_CAMSA</name>
<evidence type="ECO:0000313" key="9">
    <source>
        <dbReference type="RefSeq" id="XP_010474146.1"/>
    </source>
</evidence>
<dbReference type="PANTHER" id="PTHR11945:SF702">
    <property type="entry name" value="AGAMOUS-LIKE 83-RELATED"/>
    <property type="match status" value="1"/>
</dbReference>
<dbReference type="InterPro" id="IPR002100">
    <property type="entry name" value="TF_MADSbox"/>
</dbReference>
<protein>
    <submittedName>
        <fullName evidence="9">Agamous-like MADS-box protein AGL97</fullName>
    </submittedName>
</protein>
<feature type="compositionally biased region" description="Polar residues" evidence="6">
    <location>
        <begin position="172"/>
        <end position="186"/>
    </location>
</feature>
<proteinExistence type="predicted"/>
<organism evidence="8 9">
    <name type="scientific">Camelina sativa</name>
    <name type="common">False flax</name>
    <name type="synonym">Myagrum sativum</name>
    <dbReference type="NCBI Taxonomy" id="90675"/>
    <lineage>
        <taxon>Eukaryota</taxon>
        <taxon>Viridiplantae</taxon>
        <taxon>Streptophyta</taxon>
        <taxon>Embryophyta</taxon>
        <taxon>Tracheophyta</taxon>
        <taxon>Spermatophyta</taxon>
        <taxon>Magnoliopsida</taxon>
        <taxon>eudicotyledons</taxon>
        <taxon>Gunneridae</taxon>
        <taxon>Pentapetalae</taxon>
        <taxon>rosids</taxon>
        <taxon>malvids</taxon>
        <taxon>Brassicales</taxon>
        <taxon>Brassicaceae</taxon>
        <taxon>Camelineae</taxon>
        <taxon>Camelina</taxon>
    </lineage>
</organism>
<feature type="domain" description="MADS-box" evidence="7">
    <location>
        <begin position="4"/>
        <end position="50"/>
    </location>
</feature>
<dbReference type="Gene3D" id="3.40.1810.10">
    <property type="entry name" value="Transcription factor, MADS-box"/>
    <property type="match status" value="1"/>
</dbReference>
<keyword evidence="4" id="KW-0804">Transcription</keyword>
<comment type="subcellular location">
    <subcellularLocation>
        <location evidence="1">Nucleus</location>
    </subcellularLocation>
</comment>
<sequence length="193" mass="21561">MGGLKRKIDRGKKIETKDPQAVVFSKRRKGLYSRASELCLLSDAQIAIIVTPISSNSHAAFYTFGHSSINGVVVAFLADQTPLWDDDDDEKLGFWWEDESLANSDYPEDLGAAIDSMTKMLHDLKELQNKQRDRVDVEEKEKGGSHVTYLKNDMKELEDKQRDLVEVEKENNNNASRENVGGSCNQGARAGGL</sequence>
<keyword evidence="8" id="KW-1185">Reference proteome</keyword>
<keyword evidence="5" id="KW-0539">Nucleus</keyword>
<reference evidence="8" key="1">
    <citation type="journal article" date="2014" name="Nat. Commun.">
        <title>The emerging biofuel crop Camelina sativa retains a highly undifferentiated hexaploid genome structure.</title>
        <authorList>
            <person name="Kagale S."/>
            <person name="Koh C."/>
            <person name="Nixon J."/>
            <person name="Bollina V."/>
            <person name="Clarke W.E."/>
            <person name="Tuteja R."/>
            <person name="Spillane C."/>
            <person name="Robinson S.J."/>
            <person name="Links M.G."/>
            <person name="Clarke C."/>
            <person name="Higgins E.E."/>
            <person name="Huebert T."/>
            <person name="Sharpe A.G."/>
            <person name="Parkin I.A."/>
        </authorList>
    </citation>
    <scope>NUCLEOTIDE SEQUENCE [LARGE SCALE GENOMIC DNA]</scope>
    <source>
        <strain evidence="8">cv. DH55</strain>
    </source>
</reference>
<evidence type="ECO:0000256" key="3">
    <source>
        <dbReference type="ARBA" id="ARBA00023125"/>
    </source>
</evidence>
<evidence type="ECO:0000256" key="1">
    <source>
        <dbReference type="ARBA" id="ARBA00004123"/>
    </source>
</evidence>
<dbReference type="SMART" id="SM00432">
    <property type="entry name" value="MADS"/>
    <property type="match status" value="1"/>
</dbReference>
<evidence type="ECO:0000256" key="6">
    <source>
        <dbReference type="SAM" id="MobiDB-lite"/>
    </source>
</evidence>
<dbReference type="Proteomes" id="UP000694864">
    <property type="component" value="Chromosome 16"/>
</dbReference>
<keyword evidence="2" id="KW-0805">Transcription regulation</keyword>
<keyword evidence="3" id="KW-0238">DNA-binding</keyword>
<evidence type="ECO:0000259" key="7">
    <source>
        <dbReference type="PROSITE" id="PS50066"/>
    </source>
</evidence>
<accession>A0ABM0WPF4</accession>
<dbReference type="SUPFAM" id="SSF55455">
    <property type="entry name" value="SRF-like"/>
    <property type="match status" value="1"/>
</dbReference>
<evidence type="ECO:0000256" key="2">
    <source>
        <dbReference type="ARBA" id="ARBA00023015"/>
    </source>
</evidence>
<dbReference type="PRINTS" id="PR00404">
    <property type="entry name" value="MADSDOMAIN"/>
</dbReference>